<sequence length="209" mass="23260">MDVFNALLPIFTEYGYLAVFVMLLVCGFGVPVPEDVTLVTGGVIAGMGYADVHTMFAVGMAGVLIGDGLVFTLGRFQGERVMRAPGFRKVLTPERFQAAQGAFAKYGRWVMFVARFLPGLRTPVFFAAGMSRRVSFFTWLLMDGVAALISVPIWVYLGYFGARNWDWMWRMVHSFQYGIFGLLGLGLLAGGVVWWRRRRRQRCGSGEGA</sequence>
<feature type="transmembrane region" description="Helical" evidence="7">
    <location>
        <begin position="177"/>
        <end position="195"/>
    </location>
</feature>
<evidence type="ECO:0000256" key="3">
    <source>
        <dbReference type="ARBA" id="ARBA00022475"/>
    </source>
</evidence>
<keyword evidence="5 7" id="KW-1133">Transmembrane helix</keyword>
<keyword evidence="4 7" id="KW-0812">Transmembrane</keyword>
<feature type="domain" description="VTT" evidence="8">
    <location>
        <begin position="32"/>
        <end position="159"/>
    </location>
</feature>
<protein>
    <submittedName>
        <fullName evidence="9">DedA family protein</fullName>
    </submittedName>
</protein>
<evidence type="ECO:0000256" key="1">
    <source>
        <dbReference type="ARBA" id="ARBA00004651"/>
    </source>
</evidence>
<comment type="subcellular location">
    <subcellularLocation>
        <location evidence="1 7">Cell membrane</location>
        <topology evidence="1 7">Multi-pass membrane protein</topology>
    </subcellularLocation>
</comment>
<keyword evidence="6 7" id="KW-0472">Membrane</keyword>
<accession>A0A7C9PG25</accession>
<evidence type="ECO:0000256" key="4">
    <source>
        <dbReference type="ARBA" id="ARBA00022692"/>
    </source>
</evidence>
<dbReference type="AlphaFoldDB" id="A0A7C9PG25"/>
<comment type="similarity">
    <text evidence="2 7">Belongs to the DedA family.</text>
</comment>
<name>A0A7C9PG25_9BURK</name>
<organism evidence="9 10">
    <name type="scientific">Ideonella livida</name>
    <dbReference type="NCBI Taxonomy" id="2707176"/>
    <lineage>
        <taxon>Bacteria</taxon>
        <taxon>Pseudomonadati</taxon>
        <taxon>Pseudomonadota</taxon>
        <taxon>Betaproteobacteria</taxon>
        <taxon>Burkholderiales</taxon>
        <taxon>Sphaerotilaceae</taxon>
        <taxon>Ideonella</taxon>
    </lineage>
</organism>
<dbReference type="PANTHER" id="PTHR30353">
    <property type="entry name" value="INNER MEMBRANE PROTEIN DEDA-RELATED"/>
    <property type="match status" value="1"/>
</dbReference>
<evidence type="ECO:0000313" key="9">
    <source>
        <dbReference type="EMBL" id="NDY90975.1"/>
    </source>
</evidence>
<dbReference type="Pfam" id="PF09335">
    <property type="entry name" value="VTT_dom"/>
    <property type="match status" value="1"/>
</dbReference>
<evidence type="ECO:0000259" key="8">
    <source>
        <dbReference type="Pfam" id="PF09335"/>
    </source>
</evidence>
<feature type="transmembrane region" description="Helical" evidence="7">
    <location>
        <begin position="52"/>
        <end position="73"/>
    </location>
</feature>
<keyword evidence="10" id="KW-1185">Reference proteome</keyword>
<evidence type="ECO:0000256" key="7">
    <source>
        <dbReference type="RuleBase" id="RU367016"/>
    </source>
</evidence>
<evidence type="ECO:0000256" key="5">
    <source>
        <dbReference type="ARBA" id="ARBA00022989"/>
    </source>
</evidence>
<dbReference type="Proteomes" id="UP000484255">
    <property type="component" value="Unassembled WGS sequence"/>
</dbReference>
<dbReference type="PANTHER" id="PTHR30353:SF15">
    <property type="entry name" value="INNER MEMBRANE PROTEIN YABI"/>
    <property type="match status" value="1"/>
</dbReference>
<dbReference type="InterPro" id="IPR032816">
    <property type="entry name" value="VTT_dom"/>
</dbReference>
<evidence type="ECO:0000256" key="6">
    <source>
        <dbReference type="ARBA" id="ARBA00023136"/>
    </source>
</evidence>
<comment type="caution">
    <text evidence="9">The sequence shown here is derived from an EMBL/GenBank/DDBJ whole genome shotgun (WGS) entry which is preliminary data.</text>
</comment>
<dbReference type="EMBL" id="JAAGOH010000006">
    <property type="protein sequence ID" value="NDY90975.1"/>
    <property type="molecule type" value="Genomic_DNA"/>
</dbReference>
<evidence type="ECO:0000256" key="2">
    <source>
        <dbReference type="ARBA" id="ARBA00010792"/>
    </source>
</evidence>
<reference evidence="9 10" key="1">
    <citation type="submission" date="2020-02" db="EMBL/GenBank/DDBJ databases">
        <title>Ideonella bacterium strain TBM-1.</title>
        <authorList>
            <person name="Chen W.-M."/>
        </authorList>
    </citation>
    <scope>NUCLEOTIDE SEQUENCE [LARGE SCALE GENOMIC DNA]</scope>
    <source>
        <strain evidence="9 10">TBM-1</strain>
    </source>
</reference>
<evidence type="ECO:0000313" key="10">
    <source>
        <dbReference type="Proteomes" id="UP000484255"/>
    </source>
</evidence>
<feature type="transmembrane region" description="Helical" evidence="7">
    <location>
        <begin position="14"/>
        <end position="32"/>
    </location>
</feature>
<dbReference type="InterPro" id="IPR032818">
    <property type="entry name" value="DedA-like"/>
</dbReference>
<feature type="transmembrane region" description="Helical" evidence="7">
    <location>
        <begin position="136"/>
        <end position="157"/>
    </location>
</feature>
<gene>
    <name evidence="9" type="ORF">G3A44_07175</name>
</gene>
<proteinExistence type="inferred from homology"/>
<keyword evidence="3 7" id="KW-1003">Cell membrane</keyword>
<dbReference type="RefSeq" id="WP_163456830.1">
    <property type="nucleotide sequence ID" value="NZ_JAAGOH010000006.1"/>
</dbReference>
<dbReference type="GO" id="GO:0005886">
    <property type="term" value="C:plasma membrane"/>
    <property type="evidence" value="ECO:0007669"/>
    <property type="project" value="UniProtKB-SubCell"/>
</dbReference>